<proteinExistence type="predicted"/>
<gene>
    <name evidence="2" type="ORF">GCM10022287_23850</name>
</gene>
<sequence length="71" mass="8182">MDHPNGLEDALIDLPIDVLPNVFPNHLNDVPDPISRRTVKRVRLKDRPRLTQPEPLSKTRHAYLPPNTSQR</sequence>
<keyword evidence="3" id="KW-1185">Reference proteome</keyword>
<evidence type="ECO:0000313" key="3">
    <source>
        <dbReference type="Proteomes" id="UP001501079"/>
    </source>
</evidence>
<dbReference type="Proteomes" id="UP001501079">
    <property type="component" value="Unassembled WGS sequence"/>
</dbReference>
<feature type="region of interest" description="Disordered" evidence="1">
    <location>
        <begin position="43"/>
        <end position="71"/>
    </location>
</feature>
<name>A0ABP8A339_9MICO</name>
<protein>
    <submittedName>
        <fullName evidence="2">Uncharacterized protein</fullName>
    </submittedName>
</protein>
<organism evidence="2 3">
    <name type="scientific">Gryllotalpicola koreensis</name>
    <dbReference type="NCBI Taxonomy" id="993086"/>
    <lineage>
        <taxon>Bacteria</taxon>
        <taxon>Bacillati</taxon>
        <taxon>Actinomycetota</taxon>
        <taxon>Actinomycetes</taxon>
        <taxon>Micrococcales</taxon>
        <taxon>Microbacteriaceae</taxon>
        <taxon>Gryllotalpicola</taxon>
    </lineage>
</organism>
<dbReference type="EMBL" id="BAABBW010000004">
    <property type="protein sequence ID" value="GAA4176515.1"/>
    <property type="molecule type" value="Genomic_DNA"/>
</dbReference>
<evidence type="ECO:0000256" key="1">
    <source>
        <dbReference type="SAM" id="MobiDB-lite"/>
    </source>
</evidence>
<accession>A0ABP8A339</accession>
<evidence type="ECO:0000313" key="2">
    <source>
        <dbReference type="EMBL" id="GAA4176515.1"/>
    </source>
</evidence>
<reference evidence="3" key="1">
    <citation type="journal article" date="2019" name="Int. J. Syst. Evol. Microbiol.">
        <title>The Global Catalogue of Microorganisms (GCM) 10K type strain sequencing project: providing services to taxonomists for standard genome sequencing and annotation.</title>
        <authorList>
            <consortium name="The Broad Institute Genomics Platform"/>
            <consortium name="The Broad Institute Genome Sequencing Center for Infectious Disease"/>
            <person name="Wu L."/>
            <person name="Ma J."/>
        </authorList>
    </citation>
    <scope>NUCLEOTIDE SEQUENCE [LARGE SCALE GENOMIC DNA]</scope>
    <source>
        <strain evidence="3">JCM 17591</strain>
    </source>
</reference>
<comment type="caution">
    <text evidence="2">The sequence shown here is derived from an EMBL/GenBank/DDBJ whole genome shotgun (WGS) entry which is preliminary data.</text>
</comment>